<name>A0A9Q3BEW6_9BASI</name>
<dbReference type="OrthoDB" id="2505547at2759"/>
<comment type="caution">
    <text evidence="1">The sequence shown here is derived from an EMBL/GenBank/DDBJ whole genome shotgun (WGS) entry which is preliminary data.</text>
</comment>
<proteinExistence type="predicted"/>
<evidence type="ECO:0000313" key="1">
    <source>
        <dbReference type="EMBL" id="MBW0464014.1"/>
    </source>
</evidence>
<sequence length="134" mass="14539">MLDLLVENGAGQPKPNSAIILLLHKLFSIFKKLGIESDELVGLLAQAACHAPASLDQVVFDQLVTSGILAKGDEKPLSKFVGQVILNTLRRDDKHSQSSSPFIYCVSGLQHHPPLHSRPRSPYFSKPVASTSNV</sequence>
<keyword evidence="2" id="KW-1185">Reference proteome</keyword>
<organism evidence="1 2">
    <name type="scientific">Austropuccinia psidii MF-1</name>
    <dbReference type="NCBI Taxonomy" id="1389203"/>
    <lineage>
        <taxon>Eukaryota</taxon>
        <taxon>Fungi</taxon>
        <taxon>Dikarya</taxon>
        <taxon>Basidiomycota</taxon>
        <taxon>Pucciniomycotina</taxon>
        <taxon>Pucciniomycetes</taxon>
        <taxon>Pucciniales</taxon>
        <taxon>Sphaerophragmiaceae</taxon>
        <taxon>Austropuccinia</taxon>
    </lineage>
</organism>
<gene>
    <name evidence="1" type="ORF">O181_003729</name>
</gene>
<dbReference type="AlphaFoldDB" id="A0A9Q3BEW6"/>
<protein>
    <submittedName>
        <fullName evidence="1">Uncharacterized protein</fullName>
    </submittedName>
</protein>
<evidence type="ECO:0000313" key="2">
    <source>
        <dbReference type="Proteomes" id="UP000765509"/>
    </source>
</evidence>
<reference evidence="1" key="1">
    <citation type="submission" date="2021-03" db="EMBL/GenBank/DDBJ databases">
        <title>Draft genome sequence of rust myrtle Austropuccinia psidii MF-1, a brazilian biotype.</title>
        <authorList>
            <person name="Quecine M.C."/>
            <person name="Pachon D.M.R."/>
            <person name="Bonatelli M.L."/>
            <person name="Correr F.H."/>
            <person name="Franceschini L.M."/>
            <person name="Leite T.F."/>
            <person name="Margarido G.R.A."/>
            <person name="Almeida C.A."/>
            <person name="Ferrarezi J.A."/>
            <person name="Labate C.A."/>
        </authorList>
    </citation>
    <scope>NUCLEOTIDE SEQUENCE</scope>
    <source>
        <strain evidence="1">MF-1</strain>
    </source>
</reference>
<accession>A0A9Q3BEW6</accession>
<dbReference type="EMBL" id="AVOT02000682">
    <property type="protein sequence ID" value="MBW0464014.1"/>
    <property type="molecule type" value="Genomic_DNA"/>
</dbReference>
<dbReference type="Proteomes" id="UP000765509">
    <property type="component" value="Unassembled WGS sequence"/>
</dbReference>